<sequence>MTAQGDVEVERVQLVPSDPHPCTHVVDPGGRDEHCGHAPTVRFLNAWLCKAHALPGPPRPPAPLRSR</sequence>
<comment type="caution">
    <text evidence="1">The sequence shown here is derived from an EMBL/GenBank/DDBJ whole genome shotgun (WGS) entry which is preliminary data.</text>
</comment>
<proteinExistence type="predicted"/>
<protein>
    <submittedName>
        <fullName evidence="1">Uncharacterized protein</fullName>
    </submittedName>
</protein>
<gene>
    <name evidence="1" type="ORF">JOL79_06810</name>
</gene>
<name>A0A940WF44_9ACTN</name>
<dbReference type="RefSeq" id="WP_210154820.1">
    <property type="nucleotide sequence ID" value="NZ_JAFCNB010000003.1"/>
</dbReference>
<accession>A0A940WF44</accession>
<organism evidence="1 2">
    <name type="scientific">Microbispora oryzae</name>
    <dbReference type="NCBI Taxonomy" id="2806554"/>
    <lineage>
        <taxon>Bacteria</taxon>
        <taxon>Bacillati</taxon>
        <taxon>Actinomycetota</taxon>
        <taxon>Actinomycetes</taxon>
        <taxon>Streptosporangiales</taxon>
        <taxon>Streptosporangiaceae</taxon>
        <taxon>Microbispora</taxon>
    </lineage>
</organism>
<evidence type="ECO:0000313" key="2">
    <source>
        <dbReference type="Proteomes" id="UP000674234"/>
    </source>
</evidence>
<evidence type="ECO:0000313" key="1">
    <source>
        <dbReference type="EMBL" id="MBP2703508.1"/>
    </source>
</evidence>
<dbReference type="AlphaFoldDB" id="A0A940WF44"/>
<keyword evidence="2" id="KW-1185">Reference proteome</keyword>
<dbReference type="EMBL" id="JAFCNB010000003">
    <property type="protein sequence ID" value="MBP2703508.1"/>
    <property type="molecule type" value="Genomic_DNA"/>
</dbReference>
<reference evidence="1" key="1">
    <citation type="submission" date="2021-02" db="EMBL/GenBank/DDBJ databases">
        <title>Draft genome sequence of Microbispora sp. RL4-1S isolated from rice leaves in Thailand.</title>
        <authorList>
            <person name="Muangham S."/>
            <person name="Duangmal K."/>
        </authorList>
    </citation>
    <scope>NUCLEOTIDE SEQUENCE</scope>
    <source>
        <strain evidence="1">RL4-1S</strain>
    </source>
</reference>
<dbReference type="Proteomes" id="UP000674234">
    <property type="component" value="Unassembled WGS sequence"/>
</dbReference>